<evidence type="ECO:0000313" key="11">
    <source>
        <dbReference type="EMBL" id="KNC49715.1"/>
    </source>
</evidence>
<keyword evidence="12" id="KW-1185">Reference proteome</keyword>
<evidence type="ECO:0000256" key="5">
    <source>
        <dbReference type="ARBA" id="ARBA00022777"/>
    </source>
</evidence>
<dbReference type="Proteomes" id="UP000054408">
    <property type="component" value="Unassembled WGS sequence"/>
</dbReference>
<dbReference type="SMART" id="SM00220">
    <property type="entry name" value="S_TKc"/>
    <property type="match status" value="1"/>
</dbReference>
<dbReference type="InterPro" id="IPR051131">
    <property type="entry name" value="NEK_Ser/Thr_kinase_NIMA"/>
</dbReference>
<dbReference type="SUPFAM" id="SSF56112">
    <property type="entry name" value="Protein kinase-like (PK-like)"/>
    <property type="match status" value="1"/>
</dbReference>
<dbReference type="Gene3D" id="3.30.200.20">
    <property type="entry name" value="Phosphorylase Kinase, domain 1"/>
    <property type="match status" value="1"/>
</dbReference>
<feature type="compositionally biased region" description="Low complexity" evidence="9">
    <location>
        <begin position="400"/>
        <end position="434"/>
    </location>
</feature>
<dbReference type="GO" id="GO:0004674">
    <property type="term" value="F:protein serine/threonine kinase activity"/>
    <property type="evidence" value="ECO:0007669"/>
    <property type="project" value="UniProtKB-KW"/>
</dbReference>
<sequence length="434" mass="47599">MSSDKYKSYEIGARLGRGAAGDVHLATYKKKGTTVVIKLMNIYNMPEKEAESATREAYFLRSLKHPNVVRYIDSFIHGPTLMIVMEHADAGDLATLLESREGENLPEDLVIRMFTQIALGLKHVHAANVVHRDLKPRNIFLTSEGMVKIGDFGVAKELSGTKNLTSTVTGTPSYLSPQVCNSEEYDTQSDIWSLGCILYEMLTLSRAFPGSSIAAVVSRIVSYALEPVDPALGYSAEIIDLTMRMLAEAPQDRPTASDIVSMPLFKKAIQKYLRKQLQMRRANKKAAKAKAKGKGKGKAAAPPPSSPEKPAASLVSSIIESSFLKTDDDDSAGSASSDGSGKESDSNRRARRSLYRSIVSARPRKVKPEEGTEMWKSIGSGQRRRRTKRHTTYDDRARASRSSSGSSTAYSGSYSYSYGTDSSYSSDSTDYSYE</sequence>
<evidence type="ECO:0000259" key="10">
    <source>
        <dbReference type="PROSITE" id="PS50011"/>
    </source>
</evidence>
<feature type="region of interest" description="Disordered" evidence="9">
    <location>
        <begin position="283"/>
        <end position="313"/>
    </location>
</feature>
<reference evidence="11 12" key="1">
    <citation type="submission" date="2010-05" db="EMBL/GenBank/DDBJ databases">
        <title>The Genome Sequence of Thecamonas trahens ATCC 50062.</title>
        <authorList>
            <consortium name="The Broad Institute Genome Sequencing Platform"/>
            <person name="Russ C."/>
            <person name="Cuomo C."/>
            <person name="Shea T."/>
            <person name="Young S.K."/>
            <person name="Zeng Q."/>
            <person name="Koehrsen M."/>
            <person name="Haas B."/>
            <person name="Borodovsky M."/>
            <person name="Guigo R."/>
            <person name="Alvarado L."/>
            <person name="Berlin A."/>
            <person name="Bochicchio J."/>
            <person name="Borenstein D."/>
            <person name="Chapman S."/>
            <person name="Chen Z."/>
            <person name="Freedman E."/>
            <person name="Gellesch M."/>
            <person name="Goldberg J."/>
            <person name="Griggs A."/>
            <person name="Gujja S."/>
            <person name="Heilman E."/>
            <person name="Heiman D."/>
            <person name="Hepburn T."/>
            <person name="Howarth C."/>
            <person name="Jen D."/>
            <person name="Larson L."/>
            <person name="Mehta T."/>
            <person name="Park D."/>
            <person name="Pearson M."/>
            <person name="Roberts A."/>
            <person name="Saif S."/>
            <person name="Shenoy N."/>
            <person name="Sisk P."/>
            <person name="Stolte C."/>
            <person name="Sykes S."/>
            <person name="Thomson T."/>
            <person name="Walk T."/>
            <person name="White J."/>
            <person name="Yandava C."/>
            <person name="Burger G."/>
            <person name="Gray M.W."/>
            <person name="Holland P.W.H."/>
            <person name="King N."/>
            <person name="Lang F.B.F."/>
            <person name="Roger A.J."/>
            <person name="Ruiz-Trillo I."/>
            <person name="Lander E."/>
            <person name="Nusbaum C."/>
        </authorList>
    </citation>
    <scope>NUCLEOTIDE SEQUENCE [LARGE SCALE GENOMIC DNA]</scope>
    <source>
        <strain evidence="11 12">ATCC 50062</strain>
    </source>
</reference>
<dbReference type="GO" id="GO:0005524">
    <property type="term" value="F:ATP binding"/>
    <property type="evidence" value="ECO:0007669"/>
    <property type="project" value="UniProtKB-KW"/>
</dbReference>
<keyword evidence="6" id="KW-0067">ATP-binding</keyword>
<evidence type="ECO:0000256" key="7">
    <source>
        <dbReference type="ARBA" id="ARBA00047899"/>
    </source>
</evidence>
<dbReference type="InterPro" id="IPR000719">
    <property type="entry name" value="Prot_kinase_dom"/>
</dbReference>
<gene>
    <name evidence="11" type="ORF">AMSG_05982</name>
</gene>
<dbReference type="OMA" id="WEVDSVQ"/>
<dbReference type="InterPro" id="IPR011009">
    <property type="entry name" value="Kinase-like_dom_sf"/>
</dbReference>
<dbReference type="AlphaFoldDB" id="A0A0L0DBV4"/>
<evidence type="ECO:0000256" key="4">
    <source>
        <dbReference type="ARBA" id="ARBA00022741"/>
    </source>
</evidence>
<dbReference type="PANTHER" id="PTHR44899">
    <property type="entry name" value="CAMK FAMILY PROTEIN KINASE"/>
    <property type="match status" value="1"/>
</dbReference>
<feature type="domain" description="Protein kinase" evidence="10">
    <location>
        <begin position="9"/>
        <end position="265"/>
    </location>
</feature>
<evidence type="ECO:0000256" key="2">
    <source>
        <dbReference type="ARBA" id="ARBA00022527"/>
    </source>
</evidence>
<dbReference type="EC" id="2.7.11.1" evidence="1"/>
<keyword evidence="2" id="KW-0723">Serine/threonine-protein kinase</keyword>
<dbReference type="RefSeq" id="XP_013757506.1">
    <property type="nucleotide sequence ID" value="XM_013902052.1"/>
</dbReference>
<feature type="compositionally biased region" description="Basic residues" evidence="9">
    <location>
        <begin position="283"/>
        <end position="297"/>
    </location>
</feature>
<dbReference type="PANTHER" id="PTHR44899:SF3">
    <property type="entry name" value="SERINE_THREONINE-PROTEIN KINASE NEK1"/>
    <property type="match status" value="1"/>
</dbReference>
<evidence type="ECO:0000313" key="12">
    <source>
        <dbReference type="Proteomes" id="UP000054408"/>
    </source>
</evidence>
<evidence type="ECO:0000256" key="9">
    <source>
        <dbReference type="SAM" id="MobiDB-lite"/>
    </source>
</evidence>
<comment type="catalytic activity">
    <reaction evidence="7">
        <text>L-threonyl-[protein] + ATP = O-phospho-L-threonyl-[protein] + ADP + H(+)</text>
        <dbReference type="Rhea" id="RHEA:46608"/>
        <dbReference type="Rhea" id="RHEA-COMP:11060"/>
        <dbReference type="Rhea" id="RHEA-COMP:11605"/>
        <dbReference type="ChEBI" id="CHEBI:15378"/>
        <dbReference type="ChEBI" id="CHEBI:30013"/>
        <dbReference type="ChEBI" id="CHEBI:30616"/>
        <dbReference type="ChEBI" id="CHEBI:61977"/>
        <dbReference type="ChEBI" id="CHEBI:456216"/>
        <dbReference type="EC" id="2.7.11.1"/>
    </reaction>
</comment>
<dbReference type="Pfam" id="PF00069">
    <property type="entry name" value="Pkinase"/>
    <property type="match status" value="1"/>
</dbReference>
<dbReference type="PROSITE" id="PS50011">
    <property type="entry name" value="PROTEIN_KINASE_DOM"/>
    <property type="match status" value="1"/>
</dbReference>
<keyword evidence="3" id="KW-0808">Transferase</keyword>
<proteinExistence type="predicted"/>
<evidence type="ECO:0000256" key="8">
    <source>
        <dbReference type="ARBA" id="ARBA00048679"/>
    </source>
</evidence>
<evidence type="ECO:0000256" key="1">
    <source>
        <dbReference type="ARBA" id="ARBA00012513"/>
    </source>
</evidence>
<dbReference type="Gene3D" id="1.10.510.10">
    <property type="entry name" value="Transferase(Phosphotransferase) domain 1"/>
    <property type="match status" value="1"/>
</dbReference>
<evidence type="ECO:0000256" key="3">
    <source>
        <dbReference type="ARBA" id="ARBA00022679"/>
    </source>
</evidence>
<accession>A0A0L0DBV4</accession>
<dbReference type="InterPro" id="IPR008271">
    <property type="entry name" value="Ser/Thr_kinase_AS"/>
</dbReference>
<evidence type="ECO:0000256" key="6">
    <source>
        <dbReference type="ARBA" id="ARBA00022840"/>
    </source>
</evidence>
<comment type="catalytic activity">
    <reaction evidence="8">
        <text>L-seryl-[protein] + ATP = O-phospho-L-seryl-[protein] + ADP + H(+)</text>
        <dbReference type="Rhea" id="RHEA:17989"/>
        <dbReference type="Rhea" id="RHEA-COMP:9863"/>
        <dbReference type="Rhea" id="RHEA-COMP:11604"/>
        <dbReference type="ChEBI" id="CHEBI:15378"/>
        <dbReference type="ChEBI" id="CHEBI:29999"/>
        <dbReference type="ChEBI" id="CHEBI:30616"/>
        <dbReference type="ChEBI" id="CHEBI:83421"/>
        <dbReference type="ChEBI" id="CHEBI:456216"/>
        <dbReference type="EC" id="2.7.11.1"/>
    </reaction>
</comment>
<name>A0A0L0DBV4_THETB</name>
<protein>
    <recommendedName>
        <fullName evidence="1">non-specific serine/threonine protein kinase</fullName>
        <ecNumber evidence="1">2.7.11.1</ecNumber>
    </recommendedName>
</protein>
<dbReference type="EMBL" id="GL349457">
    <property type="protein sequence ID" value="KNC49715.1"/>
    <property type="molecule type" value="Genomic_DNA"/>
</dbReference>
<dbReference type="CDD" id="cd08215">
    <property type="entry name" value="STKc_Nek"/>
    <property type="match status" value="1"/>
</dbReference>
<dbReference type="eggNOG" id="KOG0589">
    <property type="taxonomic scope" value="Eukaryota"/>
</dbReference>
<dbReference type="OrthoDB" id="248923at2759"/>
<keyword evidence="5 11" id="KW-0418">Kinase</keyword>
<feature type="region of interest" description="Disordered" evidence="9">
    <location>
        <begin position="325"/>
        <end position="434"/>
    </location>
</feature>
<dbReference type="PROSITE" id="PS00108">
    <property type="entry name" value="PROTEIN_KINASE_ST"/>
    <property type="match status" value="1"/>
</dbReference>
<keyword evidence="4" id="KW-0547">Nucleotide-binding</keyword>
<dbReference type="STRING" id="461836.A0A0L0DBV4"/>
<dbReference type="GeneID" id="25565264"/>
<organism evidence="11 12">
    <name type="scientific">Thecamonas trahens ATCC 50062</name>
    <dbReference type="NCBI Taxonomy" id="461836"/>
    <lineage>
        <taxon>Eukaryota</taxon>
        <taxon>Apusozoa</taxon>
        <taxon>Apusomonadida</taxon>
        <taxon>Apusomonadidae</taxon>
        <taxon>Thecamonas</taxon>
    </lineage>
</organism>